<evidence type="ECO:0000313" key="1">
    <source>
        <dbReference type="EMBL" id="AXI29469.1"/>
    </source>
</evidence>
<dbReference type="EMBL" id="CP022674">
    <property type="protein sequence ID" value="AXI29469.1"/>
    <property type="molecule type" value="Genomic_DNA"/>
</dbReference>
<dbReference type="InterPro" id="IPR025017">
    <property type="entry name" value="DUF3954"/>
</dbReference>
<dbReference type="Pfam" id="PF13128">
    <property type="entry name" value="DUF3954"/>
    <property type="match status" value="1"/>
</dbReference>
<sequence length="59" mass="6751">MSVNTEKMIAEIDLMNNKKMYVVKDGQLIEHDLPDYGETLVITLGGKVDRLETKTKRKV</sequence>
<protein>
    <submittedName>
        <fullName evidence="1">DUF3954 domain-containing protein</fullName>
    </submittedName>
</protein>
<proteinExistence type="predicted"/>
<evidence type="ECO:0000313" key="2">
    <source>
        <dbReference type="Proteomes" id="UP000253834"/>
    </source>
</evidence>
<gene>
    <name evidence="1" type="ORF">CIB87_10765</name>
</gene>
<reference evidence="1 2" key="1">
    <citation type="submission" date="2017-07" db="EMBL/GenBank/DDBJ databases">
        <title>Isolation and development of strain Bacillus megaterium SR7 for enhanced growth and metabolite production under supercritical carbon dioxide.</title>
        <authorList>
            <person name="Freedman A.J.E."/>
            <person name="Peet K.C."/>
            <person name="Boock J.T."/>
            <person name="Penn K."/>
            <person name="Prather K.L.J."/>
            <person name="Thompson J.R."/>
        </authorList>
    </citation>
    <scope>NUCLEOTIDE SEQUENCE [LARGE SCALE GENOMIC DNA]</scope>
    <source>
        <strain evidence="1 2">SR7</strain>
    </source>
</reference>
<accession>A0AA86I387</accession>
<organism evidence="1 2">
    <name type="scientific">Priestia megaterium</name>
    <name type="common">Bacillus megaterium</name>
    <dbReference type="NCBI Taxonomy" id="1404"/>
    <lineage>
        <taxon>Bacteria</taxon>
        <taxon>Bacillati</taxon>
        <taxon>Bacillota</taxon>
        <taxon>Bacilli</taxon>
        <taxon>Bacillales</taxon>
        <taxon>Bacillaceae</taxon>
        <taxon>Priestia</taxon>
    </lineage>
</organism>
<name>A0AA86I387_PRIMG</name>
<dbReference type="RefSeq" id="WP_310883760.1">
    <property type="nucleotide sequence ID" value="NZ_CP022674.1"/>
</dbReference>
<dbReference type="AlphaFoldDB" id="A0AA86I387"/>
<dbReference type="Proteomes" id="UP000253834">
    <property type="component" value="Chromosome"/>
</dbReference>